<proteinExistence type="predicted"/>
<evidence type="ECO:0000256" key="1">
    <source>
        <dbReference type="SAM" id="Phobius"/>
    </source>
</evidence>
<feature type="transmembrane region" description="Helical" evidence="1">
    <location>
        <begin position="6"/>
        <end position="22"/>
    </location>
</feature>
<reference evidence="2" key="1">
    <citation type="submission" date="2014-09" db="EMBL/GenBank/DDBJ databases">
        <authorList>
            <person name="Magalhaes I.L.F."/>
            <person name="Oliveira U."/>
            <person name="Santos F.R."/>
            <person name="Vidigal T.H.D.A."/>
            <person name="Brescovit A.D."/>
            <person name="Santos A.J."/>
        </authorList>
    </citation>
    <scope>NUCLEOTIDE SEQUENCE</scope>
    <source>
        <tissue evidence="2">Shoot tissue taken approximately 20 cm above the soil surface</tissue>
    </source>
</reference>
<dbReference type="EMBL" id="GBRH01171903">
    <property type="protein sequence ID" value="JAE25993.1"/>
    <property type="molecule type" value="Transcribed_RNA"/>
</dbReference>
<organism evidence="2">
    <name type="scientific">Arundo donax</name>
    <name type="common">Giant reed</name>
    <name type="synonym">Donax arundinaceus</name>
    <dbReference type="NCBI Taxonomy" id="35708"/>
    <lineage>
        <taxon>Eukaryota</taxon>
        <taxon>Viridiplantae</taxon>
        <taxon>Streptophyta</taxon>
        <taxon>Embryophyta</taxon>
        <taxon>Tracheophyta</taxon>
        <taxon>Spermatophyta</taxon>
        <taxon>Magnoliopsida</taxon>
        <taxon>Liliopsida</taxon>
        <taxon>Poales</taxon>
        <taxon>Poaceae</taxon>
        <taxon>PACMAD clade</taxon>
        <taxon>Arundinoideae</taxon>
        <taxon>Arundineae</taxon>
        <taxon>Arundo</taxon>
    </lineage>
</organism>
<dbReference type="AlphaFoldDB" id="A0A0A9GZH5"/>
<sequence>MYYKSITVALDFCFFFNIFPWVF</sequence>
<name>A0A0A9GZH5_ARUDO</name>
<accession>A0A0A9GZH5</accession>
<evidence type="ECO:0000313" key="2">
    <source>
        <dbReference type="EMBL" id="JAE25993.1"/>
    </source>
</evidence>
<keyword evidence="1" id="KW-0812">Transmembrane</keyword>
<protein>
    <submittedName>
        <fullName evidence="2">Uncharacterized protein</fullName>
    </submittedName>
</protein>
<keyword evidence="1" id="KW-1133">Transmembrane helix</keyword>
<keyword evidence="1" id="KW-0472">Membrane</keyword>
<reference evidence="2" key="2">
    <citation type="journal article" date="2015" name="Data Brief">
        <title>Shoot transcriptome of the giant reed, Arundo donax.</title>
        <authorList>
            <person name="Barrero R.A."/>
            <person name="Guerrero F.D."/>
            <person name="Moolhuijzen P."/>
            <person name="Goolsby J.A."/>
            <person name="Tidwell J."/>
            <person name="Bellgard S.E."/>
            <person name="Bellgard M.I."/>
        </authorList>
    </citation>
    <scope>NUCLEOTIDE SEQUENCE</scope>
    <source>
        <tissue evidence="2">Shoot tissue taken approximately 20 cm above the soil surface</tissue>
    </source>
</reference>